<dbReference type="AlphaFoldDB" id="A0AAN6XWD3"/>
<protein>
    <submittedName>
        <fullName evidence="1">Uncharacterized protein</fullName>
    </submittedName>
</protein>
<keyword evidence="2" id="KW-1185">Reference proteome</keyword>
<comment type="caution">
    <text evidence="1">The sequence shown here is derived from an EMBL/GenBank/DDBJ whole genome shotgun (WGS) entry which is preliminary data.</text>
</comment>
<evidence type="ECO:0000313" key="2">
    <source>
        <dbReference type="Proteomes" id="UP001301769"/>
    </source>
</evidence>
<sequence length="142" mass="16402">MKPLNTNEARPVLHAKKVVCRDNNPWNAPKAVMEMTVQLAQLNLGKKGDRSQRQLFRKVEKAFDKKDMAMAMLQAKCEAIEARLWDLEHKKRKKVELTPNSKFANIQAVRRSRHRDPDFEDSFSELSDVESVDSTLSCIYVD</sequence>
<dbReference type="Proteomes" id="UP001301769">
    <property type="component" value="Unassembled WGS sequence"/>
</dbReference>
<gene>
    <name evidence="1" type="ORF">QBC37DRAFT_380756</name>
</gene>
<organism evidence="1 2">
    <name type="scientific">Rhypophila decipiens</name>
    <dbReference type="NCBI Taxonomy" id="261697"/>
    <lineage>
        <taxon>Eukaryota</taxon>
        <taxon>Fungi</taxon>
        <taxon>Dikarya</taxon>
        <taxon>Ascomycota</taxon>
        <taxon>Pezizomycotina</taxon>
        <taxon>Sordariomycetes</taxon>
        <taxon>Sordariomycetidae</taxon>
        <taxon>Sordariales</taxon>
        <taxon>Naviculisporaceae</taxon>
        <taxon>Rhypophila</taxon>
    </lineage>
</organism>
<proteinExistence type="predicted"/>
<dbReference type="EMBL" id="MU858353">
    <property type="protein sequence ID" value="KAK4206780.1"/>
    <property type="molecule type" value="Genomic_DNA"/>
</dbReference>
<evidence type="ECO:0000313" key="1">
    <source>
        <dbReference type="EMBL" id="KAK4206780.1"/>
    </source>
</evidence>
<accession>A0AAN6XWD3</accession>
<reference evidence="1" key="2">
    <citation type="submission" date="2023-05" db="EMBL/GenBank/DDBJ databases">
        <authorList>
            <consortium name="Lawrence Berkeley National Laboratory"/>
            <person name="Steindorff A."/>
            <person name="Hensen N."/>
            <person name="Bonometti L."/>
            <person name="Westerberg I."/>
            <person name="Brannstrom I.O."/>
            <person name="Guillou S."/>
            <person name="Cros-Aarteil S."/>
            <person name="Calhoun S."/>
            <person name="Haridas S."/>
            <person name="Kuo A."/>
            <person name="Mondo S."/>
            <person name="Pangilinan J."/>
            <person name="Riley R."/>
            <person name="Labutti K."/>
            <person name="Andreopoulos B."/>
            <person name="Lipzen A."/>
            <person name="Chen C."/>
            <person name="Yanf M."/>
            <person name="Daum C."/>
            <person name="Ng V."/>
            <person name="Clum A."/>
            <person name="Ohm R."/>
            <person name="Martin F."/>
            <person name="Silar P."/>
            <person name="Natvig D."/>
            <person name="Lalanne C."/>
            <person name="Gautier V."/>
            <person name="Ament-Velasquez S.L."/>
            <person name="Kruys A."/>
            <person name="Hutchinson M.I."/>
            <person name="Powell A.J."/>
            <person name="Barry K."/>
            <person name="Miller A.N."/>
            <person name="Grigoriev I.V."/>
            <person name="Debuchy R."/>
            <person name="Gladieux P."/>
            <person name="Thoren M.H."/>
            <person name="Johannesson H."/>
        </authorList>
    </citation>
    <scope>NUCLEOTIDE SEQUENCE</scope>
    <source>
        <strain evidence="1">PSN293</strain>
    </source>
</reference>
<reference evidence="1" key="1">
    <citation type="journal article" date="2023" name="Mol. Phylogenet. Evol.">
        <title>Genome-scale phylogeny and comparative genomics of the fungal order Sordariales.</title>
        <authorList>
            <person name="Hensen N."/>
            <person name="Bonometti L."/>
            <person name="Westerberg I."/>
            <person name="Brannstrom I.O."/>
            <person name="Guillou S."/>
            <person name="Cros-Aarteil S."/>
            <person name="Calhoun S."/>
            <person name="Haridas S."/>
            <person name="Kuo A."/>
            <person name="Mondo S."/>
            <person name="Pangilinan J."/>
            <person name="Riley R."/>
            <person name="LaButti K."/>
            <person name="Andreopoulos B."/>
            <person name="Lipzen A."/>
            <person name="Chen C."/>
            <person name="Yan M."/>
            <person name="Daum C."/>
            <person name="Ng V."/>
            <person name="Clum A."/>
            <person name="Steindorff A."/>
            <person name="Ohm R.A."/>
            <person name="Martin F."/>
            <person name="Silar P."/>
            <person name="Natvig D.O."/>
            <person name="Lalanne C."/>
            <person name="Gautier V."/>
            <person name="Ament-Velasquez S.L."/>
            <person name="Kruys A."/>
            <person name="Hutchinson M.I."/>
            <person name="Powell A.J."/>
            <person name="Barry K."/>
            <person name="Miller A.N."/>
            <person name="Grigoriev I.V."/>
            <person name="Debuchy R."/>
            <person name="Gladieux P."/>
            <person name="Hiltunen Thoren M."/>
            <person name="Johannesson H."/>
        </authorList>
    </citation>
    <scope>NUCLEOTIDE SEQUENCE</scope>
    <source>
        <strain evidence="1">PSN293</strain>
    </source>
</reference>
<name>A0AAN6XWD3_9PEZI</name>